<sequence length="77" mass="8385">MCARDSGDFRLHVTALLAARLFAVINPALKSTDLITAQAMVLKGPECREFKGRLNNVGEPKLYAPIETCKAKGLIKV</sequence>
<reference evidence="1 2" key="1">
    <citation type="submission" date="2016-12" db="EMBL/GenBank/DDBJ databases">
        <title>Genome sequencing of Methylocaldum marinum.</title>
        <authorList>
            <person name="Takeuchi M."/>
            <person name="Kamagata Y."/>
            <person name="Hiraoka S."/>
            <person name="Oshima K."/>
            <person name="Hattori M."/>
            <person name="Iwasaki W."/>
        </authorList>
    </citation>
    <scope>NUCLEOTIDE SEQUENCE [LARGE SCALE GENOMIC DNA]</scope>
    <source>
        <strain evidence="1 2">S8</strain>
    </source>
</reference>
<keyword evidence="2" id="KW-1185">Reference proteome</keyword>
<dbReference type="AlphaFoldDB" id="A0A286P441"/>
<gene>
    <name evidence="1" type="ORF">sS8_0447</name>
</gene>
<protein>
    <submittedName>
        <fullName evidence="1">Uncharacterized protein</fullName>
    </submittedName>
</protein>
<dbReference type="EMBL" id="AP017928">
    <property type="protein sequence ID" value="BBA32413.1"/>
    <property type="molecule type" value="Genomic_DNA"/>
</dbReference>
<proteinExistence type="predicted"/>
<evidence type="ECO:0000313" key="1">
    <source>
        <dbReference type="EMBL" id="BBA32413.1"/>
    </source>
</evidence>
<evidence type="ECO:0000313" key="2">
    <source>
        <dbReference type="Proteomes" id="UP000266313"/>
    </source>
</evidence>
<dbReference type="KEGG" id="mmai:sS8_0447"/>
<organism evidence="1 2">
    <name type="scientific">Methylocaldum marinum</name>
    <dbReference type="NCBI Taxonomy" id="1432792"/>
    <lineage>
        <taxon>Bacteria</taxon>
        <taxon>Pseudomonadati</taxon>
        <taxon>Pseudomonadota</taxon>
        <taxon>Gammaproteobacteria</taxon>
        <taxon>Methylococcales</taxon>
        <taxon>Methylococcaceae</taxon>
        <taxon>Methylocaldum</taxon>
    </lineage>
</organism>
<dbReference type="Proteomes" id="UP000266313">
    <property type="component" value="Chromosome"/>
</dbReference>
<accession>A0A286P441</accession>
<name>A0A286P441_9GAMM</name>